<sequence length="96" mass="11350">MTQISHTSKTMNISLVNKIQIFTIFTYTFSLNFTTQTDSFEDCSCKTTKWAHPQQSLKANYWLLRFNFCKRRISKRYIFNAYLSTMHSNGHFSSLT</sequence>
<proteinExistence type="predicted"/>
<accession>A0A2P2KVN1</accession>
<dbReference type="AlphaFoldDB" id="A0A2P2KVN1"/>
<name>A0A2P2KVN1_RHIMU</name>
<evidence type="ECO:0000313" key="1">
    <source>
        <dbReference type="EMBL" id="MBX09733.1"/>
    </source>
</evidence>
<dbReference type="EMBL" id="GGEC01029249">
    <property type="protein sequence ID" value="MBX09733.1"/>
    <property type="molecule type" value="Transcribed_RNA"/>
</dbReference>
<protein>
    <submittedName>
        <fullName evidence="1">Uncharacterized protein</fullName>
    </submittedName>
</protein>
<organism evidence="1">
    <name type="scientific">Rhizophora mucronata</name>
    <name type="common">Asiatic mangrove</name>
    <dbReference type="NCBI Taxonomy" id="61149"/>
    <lineage>
        <taxon>Eukaryota</taxon>
        <taxon>Viridiplantae</taxon>
        <taxon>Streptophyta</taxon>
        <taxon>Embryophyta</taxon>
        <taxon>Tracheophyta</taxon>
        <taxon>Spermatophyta</taxon>
        <taxon>Magnoliopsida</taxon>
        <taxon>eudicotyledons</taxon>
        <taxon>Gunneridae</taxon>
        <taxon>Pentapetalae</taxon>
        <taxon>rosids</taxon>
        <taxon>fabids</taxon>
        <taxon>Malpighiales</taxon>
        <taxon>Rhizophoraceae</taxon>
        <taxon>Rhizophora</taxon>
    </lineage>
</organism>
<reference evidence="1" key="1">
    <citation type="submission" date="2018-02" db="EMBL/GenBank/DDBJ databases">
        <title>Rhizophora mucronata_Transcriptome.</title>
        <authorList>
            <person name="Meera S.P."/>
            <person name="Sreeshan A."/>
            <person name="Augustine A."/>
        </authorList>
    </citation>
    <scope>NUCLEOTIDE SEQUENCE</scope>
    <source>
        <tissue evidence="1">Leaf</tissue>
    </source>
</reference>